<dbReference type="InterPro" id="IPR011453">
    <property type="entry name" value="DUF1559"/>
</dbReference>
<evidence type="ECO:0000313" key="2">
    <source>
        <dbReference type="EMBL" id="MCM2374929.1"/>
    </source>
</evidence>
<accession>A0ABT0UD21</accession>
<keyword evidence="3" id="KW-1185">Reference proteome</keyword>
<reference evidence="2 3" key="1">
    <citation type="journal article" date="2022" name="Syst. Appl. Microbiol.">
        <title>Rhodopirellula aestuarii sp. nov., a novel member of the genus Rhodopirellula isolated from brackish sediments collected in the Tagus River estuary, Portugal.</title>
        <authorList>
            <person name="Vitorino I.R."/>
            <person name="Klimek D."/>
            <person name="Calusinska M."/>
            <person name="Lobo-da-Cunha A."/>
            <person name="Vasconcelos V."/>
            <person name="Lage O.M."/>
        </authorList>
    </citation>
    <scope>NUCLEOTIDE SEQUENCE [LARGE SCALE GENOMIC DNA]</scope>
    <source>
        <strain evidence="2 3">ICT_H3.1</strain>
    </source>
</reference>
<gene>
    <name evidence="2" type="ORF">NB063_30270</name>
</gene>
<dbReference type="NCBIfam" id="TIGR04294">
    <property type="entry name" value="pre_pil_HX9DG"/>
    <property type="match status" value="1"/>
</dbReference>
<organism evidence="2 3">
    <name type="scientific">Aporhodopirellula aestuarii</name>
    <dbReference type="NCBI Taxonomy" id="2950107"/>
    <lineage>
        <taxon>Bacteria</taxon>
        <taxon>Pseudomonadati</taxon>
        <taxon>Planctomycetota</taxon>
        <taxon>Planctomycetia</taxon>
        <taxon>Pirellulales</taxon>
        <taxon>Pirellulaceae</taxon>
        <taxon>Aporhodopirellula</taxon>
    </lineage>
</organism>
<sequence length="222" mass="23987">TCDCPGNHPNNQEAVNAFLPFMHCPSAPVAEDREVSLRGRLTASTGDYTSPGNLSQTSVLKGYGQSFLYDFPYTREAFCAVLNPDKALRIDHVRDGLSQSILAYEVAGRPDHYIAGRLGPTNVSPRCGNPSISGGVVVGAAWADSQSWAAPNGFNRAGTSCEVGMCIINCTNNNEPFAFHPGGLVMVFADGHVDFVTQYVSPEILGSLVTCRRRERISDDWQ</sequence>
<evidence type="ECO:0000313" key="3">
    <source>
        <dbReference type="Proteomes" id="UP001202961"/>
    </source>
</evidence>
<comment type="caution">
    <text evidence="2">The sequence shown here is derived from an EMBL/GenBank/DDBJ whole genome shotgun (WGS) entry which is preliminary data.</text>
</comment>
<feature type="domain" description="DUF1559" evidence="1">
    <location>
        <begin position="4"/>
        <end position="201"/>
    </location>
</feature>
<name>A0ABT0UD21_9BACT</name>
<feature type="non-terminal residue" evidence="2">
    <location>
        <position position="1"/>
    </location>
</feature>
<dbReference type="EMBL" id="JAMQBK010000113">
    <property type="protein sequence ID" value="MCM2374929.1"/>
    <property type="molecule type" value="Genomic_DNA"/>
</dbReference>
<dbReference type="RefSeq" id="WP_250933232.1">
    <property type="nucleotide sequence ID" value="NZ_JAMQBK010000113.1"/>
</dbReference>
<dbReference type="Proteomes" id="UP001202961">
    <property type="component" value="Unassembled WGS sequence"/>
</dbReference>
<dbReference type="InterPro" id="IPR027558">
    <property type="entry name" value="Pre_pil_HX9DG_C"/>
</dbReference>
<dbReference type="Pfam" id="PF07596">
    <property type="entry name" value="SBP_bac_10"/>
    <property type="match status" value="1"/>
</dbReference>
<protein>
    <submittedName>
        <fullName evidence="2">DUF1559 domain-containing protein</fullName>
    </submittedName>
</protein>
<proteinExistence type="predicted"/>
<evidence type="ECO:0000259" key="1">
    <source>
        <dbReference type="Pfam" id="PF07596"/>
    </source>
</evidence>